<dbReference type="EMBL" id="BAABAJ010000021">
    <property type="protein sequence ID" value="GAA3935136.1"/>
    <property type="molecule type" value="Genomic_DNA"/>
</dbReference>
<sequence length="147" mass="15334">MAVTGPGDPQGSPSRPGGPPVASGTGGAGGRDDLRAEAAAGIARMEGYLLAQHARTEAAEAGAAFVGRFPWLGPHEAEEIARVFAQEHLALRRRMFQAAVVRADELRREYSGRYACLRRRLVAAALGSAVALGAATALVWTALARTT</sequence>
<feature type="compositionally biased region" description="Low complexity" evidence="1">
    <location>
        <begin position="1"/>
        <end position="23"/>
    </location>
</feature>
<dbReference type="RefSeq" id="WP_345286489.1">
    <property type="nucleotide sequence ID" value="NZ_BAABAJ010000021.1"/>
</dbReference>
<proteinExistence type="predicted"/>
<accession>A0ABP7N278</accession>
<protein>
    <submittedName>
        <fullName evidence="3">Uncharacterized protein</fullName>
    </submittedName>
</protein>
<feature type="transmembrane region" description="Helical" evidence="2">
    <location>
        <begin position="121"/>
        <end position="143"/>
    </location>
</feature>
<evidence type="ECO:0000256" key="1">
    <source>
        <dbReference type="SAM" id="MobiDB-lite"/>
    </source>
</evidence>
<keyword evidence="2" id="KW-1133">Transmembrane helix</keyword>
<feature type="region of interest" description="Disordered" evidence="1">
    <location>
        <begin position="1"/>
        <end position="32"/>
    </location>
</feature>
<dbReference type="Proteomes" id="UP001501000">
    <property type="component" value="Unassembled WGS sequence"/>
</dbReference>
<evidence type="ECO:0000256" key="2">
    <source>
        <dbReference type="SAM" id="Phobius"/>
    </source>
</evidence>
<evidence type="ECO:0000313" key="3">
    <source>
        <dbReference type="EMBL" id="GAA3935136.1"/>
    </source>
</evidence>
<name>A0ABP7N278_9ACTN</name>
<reference evidence="4" key="1">
    <citation type="journal article" date="2019" name="Int. J. Syst. Evol. Microbiol.">
        <title>The Global Catalogue of Microorganisms (GCM) 10K type strain sequencing project: providing services to taxonomists for standard genome sequencing and annotation.</title>
        <authorList>
            <consortium name="The Broad Institute Genomics Platform"/>
            <consortium name="The Broad Institute Genome Sequencing Center for Infectious Disease"/>
            <person name="Wu L."/>
            <person name="Ma J."/>
        </authorList>
    </citation>
    <scope>NUCLEOTIDE SEQUENCE [LARGE SCALE GENOMIC DNA]</scope>
    <source>
        <strain evidence="4">JCM 16956</strain>
    </source>
</reference>
<keyword evidence="2" id="KW-0812">Transmembrane</keyword>
<gene>
    <name evidence="3" type="ORF">GCM10022244_49390</name>
</gene>
<comment type="caution">
    <text evidence="3">The sequence shown here is derived from an EMBL/GenBank/DDBJ whole genome shotgun (WGS) entry which is preliminary data.</text>
</comment>
<keyword evidence="2" id="KW-0472">Membrane</keyword>
<evidence type="ECO:0000313" key="4">
    <source>
        <dbReference type="Proteomes" id="UP001501000"/>
    </source>
</evidence>
<keyword evidence="4" id="KW-1185">Reference proteome</keyword>
<organism evidence="3 4">
    <name type="scientific">Streptomyces gulbargensis</name>
    <dbReference type="NCBI Taxonomy" id="364901"/>
    <lineage>
        <taxon>Bacteria</taxon>
        <taxon>Bacillati</taxon>
        <taxon>Actinomycetota</taxon>
        <taxon>Actinomycetes</taxon>
        <taxon>Kitasatosporales</taxon>
        <taxon>Streptomycetaceae</taxon>
        <taxon>Streptomyces</taxon>
    </lineage>
</organism>